<dbReference type="AlphaFoldDB" id="B0JTI7"/>
<accession>B0JTI7</accession>
<organism evidence="1 2">
    <name type="scientific">Microcystis aeruginosa (strain NIES-843 / IAM M-2473)</name>
    <dbReference type="NCBI Taxonomy" id="449447"/>
    <lineage>
        <taxon>Bacteria</taxon>
        <taxon>Bacillati</taxon>
        <taxon>Cyanobacteriota</taxon>
        <taxon>Cyanophyceae</taxon>
        <taxon>Oscillatoriophycideae</taxon>
        <taxon>Chroococcales</taxon>
        <taxon>Microcystaceae</taxon>
        <taxon>Microcystis</taxon>
    </lineage>
</organism>
<dbReference type="KEGG" id="mar:MAE_44680"/>
<proteinExistence type="predicted"/>
<name>B0JTI7_MICAN</name>
<sequence>MPRFYLGTRQGRISLPSLIGYTRARTSGKPYKGYSGNEVRLYRNEKSQVIFETAIINKISRIAKLYECTKIPNNHQKWST</sequence>
<dbReference type="HOGENOM" id="CLU_2585749_0_0_3"/>
<evidence type="ECO:0000313" key="2">
    <source>
        <dbReference type="Proteomes" id="UP000001510"/>
    </source>
</evidence>
<dbReference type="PaxDb" id="449447-MAE_44680"/>
<dbReference type="EMBL" id="AP009552">
    <property type="protein sequence ID" value="BAG04290.1"/>
    <property type="molecule type" value="Genomic_DNA"/>
</dbReference>
<keyword evidence="2" id="KW-1185">Reference proteome</keyword>
<evidence type="ECO:0000313" key="1">
    <source>
        <dbReference type="EMBL" id="BAG04290.1"/>
    </source>
</evidence>
<reference evidence="1 2" key="1">
    <citation type="journal article" date="2007" name="DNA Res.">
        <title>Complete genomic structure of the bloom-forming toxic cyanobacterium Microcystis aeruginosa NIES-843.</title>
        <authorList>
            <person name="Kaneko T."/>
            <person name="Nakajima N."/>
            <person name="Okamoto S."/>
            <person name="Suzuki I."/>
            <person name="Tanabe Y."/>
            <person name="Tamaoki M."/>
            <person name="Nakamura Y."/>
            <person name="Kasai F."/>
            <person name="Watanabe A."/>
            <person name="Kawashima K."/>
            <person name="Kishida Y."/>
            <person name="Ono A."/>
            <person name="Shimizu Y."/>
            <person name="Takahashi C."/>
            <person name="Minami C."/>
            <person name="Fujishiro T."/>
            <person name="Kohara M."/>
            <person name="Katoh M."/>
            <person name="Nakazaki N."/>
            <person name="Nakayama S."/>
            <person name="Yamada M."/>
            <person name="Tabata S."/>
            <person name="Watanabe M.M."/>
        </authorList>
    </citation>
    <scope>NUCLEOTIDE SEQUENCE [LARGE SCALE GENOMIC DNA]</scope>
    <source>
        <strain evidence="2">NIES-843 / IAM M-247</strain>
    </source>
</reference>
<gene>
    <name evidence="1" type="ordered locus">MAE_44680</name>
</gene>
<dbReference type="EnsemblBacteria" id="BAG04290">
    <property type="protein sequence ID" value="BAG04290"/>
    <property type="gene ID" value="MAE_44680"/>
</dbReference>
<dbReference type="Proteomes" id="UP000001510">
    <property type="component" value="Chromosome"/>
</dbReference>
<protein>
    <submittedName>
        <fullName evidence="1">Uncharacterized protein</fullName>
    </submittedName>
</protein>